<dbReference type="PIRSF" id="PIRSF036883">
    <property type="entry name" value="RR_HD-GYP_mod"/>
    <property type="match status" value="1"/>
</dbReference>
<dbReference type="PANTHER" id="PTHR33525:SF3">
    <property type="entry name" value="RIBONUCLEASE Y"/>
    <property type="match status" value="1"/>
</dbReference>
<protein>
    <submittedName>
        <fullName evidence="3">Response regulator receiver protein</fullName>
    </submittedName>
</protein>
<dbReference type="CDD" id="cd17569">
    <property type="entry name" value="REC_HupR-like"/>
    <property type="match status" value="1"/>
</dbReference>
<evidence type="ECO:0000259" key="2">
    <source>
        <dbReference type="PROSITE" id="PS51833"/>
    </source>
</evidence>
<dbReference type="InterPro" id="IPR014626">
    <property type="entry name" value="Sig_transdc_resp-reg_put"/>
</dbReference>
<dbReference type="InterPro" id="IPR052340">
    <property type="entry name" value="RNase_Y/CdgJ"/>
</dbReference>
<dbReference type="InterPro" id="IPR011006">
    <property type="entry name" value="CheY-like_superfamily"/>
</dbReference>
<dbReference type="GO" id="GO:0000160">
    <property type="term" value="P:phosphorelay signal transduction system"/>
    <property type="evidence" value="ECO:0007669"/>
    <property type="project" value="InterPro"/>
</dbReference>
<dbReference type="PROSITE" id="PS50110">
    <property type="entry name" value="RESPONSE_REGULATORY"/>
    <property type="match status" value="1"/>
</dbReference>
<dbReference type="SUPFAM" id="SSF52172">
    <property type="entry name" value="CheY-like"/>
    <property type="match status" value="1"/>
</dbReference>
<dbReference type="PROSITE" id="PS51833">
    <property type="entry name" value="HDOD"/>
    <property type="match status" value="1"/>
</dbReference>
<dbReference type="Pfam" id="PF00072">
    <property type="entry name" value="Response_reg"/>
    <property type="match status" value="1"/>
</dbReference>
<dbReference type="SMART" id="SM00471">
    <property type="entry name" value="HDc"/>
    <property type="match status" value="1"/>
</dbReference>
<dbReference type="EMBL" id="LNQE01000271">
    <property type="protein sequence ID" value="KUG27978.1"/>
    <property type="molecule type" value="Genomic_DNA"/>
</dbReference>
<comment type="caution">
    <text evidence="3">The sequence shown here is derived from an EMBL/GenBank/DDBJ whole genome shotgun (WGS) entry which is preliminary data.</text>
</comment>
<accession>A0A0W8G4B4</accession>
<dbReference type="AlphaFoldDB" id="A0A0W8G4B4"/>
<gene>
    <name evidence="3" type="ORF">ASZ90_002169</name>
</gene>
<dbReference type="Pfam" id="PF08668">
    <property type="entry name" value="HDOD"/>
    <property type="match status" value="1"/>
</dbReference>
<evidence type="ECO:0000259" key="1">
    <source>
        <dbReference type="PROSITE" id="PS50110"/>
    </source>
</evidence>
<dbReference type="NCBIfam" id="TIGR00277">
    <property type="entry name" value="HDIG"/>
    <property type="match status" value="1"/>
</dbReference>
<dbReference type="SUPFAM" id="SSF109604">
    <property type="entry name" value="HD-domain/PDEase-like"/>
    <property type="match status" value="1"/>
</dbReference>
<sequence>MTKKRILFVDDEQHVLDALRRMLHHMRGQWDMRFATSGKAALGILATAPQDVIVADMRMPGMDGVTLLDEVRKSHPGTIRLVLSGHSDTSTALQSVRHAHQFLLKPCRAEELTAAIDRATTFQDIFSNEAVRTVVARIETLPSLPRTYLELLQELRREEPSLRVVGELVNQDVGMSANILKLVNSAFFGLRTHVSSPTHAVNLLGTEIIKALIISLHLFSRFNMDRFPEFSLELLWKHSLTTGLFAKTIAQAEGRRSQEVDDCYISGLLHDVGKLLLAANFEERYQEVLSRSRTERRTVHDMEKEVFAASHAEIGAYLLGLWGLPENVVMAIFSHHAPPATPVTGFSTLLAVHAANGLEHELVVLNADYAPHPMDTAFLDASGMGHRLDAWRQACAKRLTEELHLERKDPLR</sequence>
<feature type="domain" description="HDOD" evidence="2">
    <location>
        <begin position="141"/>
        <end position="338"/>
    </location>
</feature>
<evidence type="ECO:0000313" key="3">
    <source>
        <dbReference type="EMBL" id="KUG27978.1"/>
    </source>
</evidence>
<organism evidence="3">
    <name type="scientific">hydrocarbon metagenome</name>
    <dbReference type="NCBI Taxonomy" id="938273"/>
    <lineage>
        <taxon>unclassified sequences</taxon>
        <taxon>metagenomes</taxon>
        <taxon>ecological metagenomes</taxon>
    </lineage>
</organism>
<dbReference type="CDD" id="cd00077">
    <property type="entry name" value="HDc"/>
    <property type="match status" value="1"/>
</dbReference>
<reference evidence="3" key="1">
    <citation type="journal article" date="2015" name="Proc. Natl. Acad. Sci. U.S.A.">
        <title>Networks of energetic and metabolic interactions define dynamics in microbial communities.</title>
        <authorList>
            <person name="Embree M."/>
            <person name="Liu J.K."/>
            <person name="Al-Bassam M.M."/>
            <person name="Zengler K."/>
        </authorList>
    </citation>
    <scope>NUCLEOTIDE SEQUENCE</scope>
</reference>
<dbReference type="InterPro" id="IPR003607">
    <property type="entry name" value="HD/PDEase_dom"/>
</dbReference>
<dbReference type="PANTHER" id="PTHR33525">
    <property type="match status" value="1"/>
</dbReference>
<feature type="domain" description="Response regulatory" evidence="1">
    <location>
        <begin position="5"/>
        <end position="120"/>
    </location>
</feature>
<dbReference type="InterPro" id="IPR013976">
    <property type="entry name" value="HDOD"/>
</dbReference>
<dbReference type="Gene3D" id="3.40.50.2300">
    <property type="match status" value="1"/>
</dbReference>
<dbReference type="Gene3D" id="1.10.3210.10">
    <property type="entry name" value="Hypothetical protein af1432"/>
    <property type="match status" value="1"/>
</dbReference>
<proteinExistence type="predicted"/>
<dbReference type="InterPro" id="IPR001789">
    <property type="entry name" value="Sig_transdc_resp-reg_receiver"/>
</dbReference>
<dbReference type="SMART" id="SM00448">
    <property type="entry name" value="REC"/>
    <property type="match status" value="1"/>
</dbReference>
<name>A0A0W8G4B4_9ZZZZ</name>
<dbReference type="InterPro" id="IPR006675">
    <property type="entry name" value="HDIG_dom"/>
</dbReference>